<keyword evidence="3" id="KW-0378">Hydrolase</keyword>
<reference evidence="2 4" key="1">
    <citation type="submission" date="2016-03" db="EMBL/GenBank/DDBJ databases">
        <title>Complete genome of Aminobacter aminovorans KCTC 2477.</title>
        <authorList>
            <person name="Kim K.M."/>
        </authorList>
    </citation>
    <scope>NUCLEOTIDE SEQUENCE [LARGE SCALE GENOMIC DNA]</scope>
    <source>
        <strain evidence="2 4">KCTC 2477</strain>
    </source>
</reference>
<dbReference type="Pfam" id="PF13382">
    <property type="entry name" value="Adenine_deam_C"/>
    <property type="match status" value="1"/>
</dbReference>
<evidence type="ECO:0000313" key="2">
    <source>
        <dbReference type="EMBL" id="AMS41546.1"/>
    </source>
</evidence>
<evidence type="ECO:0000313" key="3">
    <source>
        <dbReference type="EMBL" id="MBB3704106.1"/>
    </source>
</evidence>
<reference evidence="3 5" key="2">
    <citation type="submission" date="2020-08" db="EMBL/GenBank/DDBJ databases">
        <title>Genomic Encyclopedia of Type Strains, Phase IV (KMG-IV): sequencing the most valuable type-strain genomes for metagenomic binning, comparative biology and taxonomic classification.</title>
        <authorList>
            <person name="Goeker M."/>
        </authorList>
    </citation>
    <scope>NUCLEOTIDE SEQUENCE [LARGE SCALE GENOMIC DNA]</scope>
    <source>
        <strain evidence="3 5">DSM 10368</strain>
    </source>
</reference>
<accession>A0AAC8YNV8</accession>
<dbReference type="GO" id="GO:0000034">
    <property type="term" value="F:adenine deaminase activity"/>
    <property type="evidence" value="ECO:0007669"/>
    <property type="project" value="UniProtKB-EC"/>
</dbReference>
<organism evidence="2 4">
    <name type="scientific">Aminobacter aminovorans</name>
    <name type="common">Chelatobacter heintzii</name>
    <dbReference type="NCBI Taxonomy" id="83263"/>
    <lineage>
        <taxon>Bacteria</taxon>
        <taxon>Pseudomonadati</taxon>
        <taxon>Pseudomonadota</taxon>
        <taxon>Alphaproteobacteria</taxon>
        <taxon>Hyphomicrobiales</taxon>
        <taxon>Phyllobacteriaceae</taxon>
        <taxon>Aminobacter</taxon>
    </lineage>
</organism>
<dbReference type="EMBL" id="JACICB010000001">
    <property type="protein sequence ID" value="MBB3704106.1"/>
    <property type="molecule type" value="Genomic_DNA"/>
</dbReference>
<dbReference type="InterPro" id="IPR026912">
    <property type="entry name" value="Adenine_deam_C"/>
</dbReference>
<protein>
    <submittedName>
        <fullName evidence="3">Adenine deaminase</fullName>
        <ecNumber evidence="3">3.5.4.2</ecNumber>
    </submittedName>
</protein>
<dbReference type="KEGG" id="aak:AA2016_2621"/>
<evidence type="ECO:0000259" key="1">
    <source>
        <dbReference type="Pfam" id="PF13382"/>
    </source>
</evidence>
<dbReference type="Proteomes" id="UP000075755">
    <property type="component" value="Chromosome"/>
</dbReference>
<name>A0AAC8YNV8_AMIAI</name>
<evidence type="ECO:0000313" key="4">
    <source>
        <dbReference type="Proteomes" id="UP000075755"/>
    </source>
</evidence>
<proteinExistence type="predicted"/>
<evidence type="ECO:0000313" key="5">
    <source>
        <dbReference type="Proteomes" id="UP000577697"/>
    </source>
</evidence>
<dbReference type="Proteomes" id="UP000577697">
    <property type="component" value="Unassembled WGS sequence"/>
</dbReference>
<sequence>MQHSLLALVVIPELLISDKGLIDVTKFDKADVIIKD</sequence>
<keyword evidence="5" id="KW-1185">Reference proteome</keyword>
<gene>
    <name evidence="2" type="ORF">AA2016_2621</name>
    <name evidence="3" type="ORF">FHS67_000400</name>
</gene>
<dbReference type="EC" id="3.5.4.2" evidence="3"/>
<dbReference type="EMBL" id="CP015005">
    <property type="protein sequence ID" value="AMS41546.1"/>
    <property type="molecule type" value="Genomic_DNA"/>
</dbReference>
<dbReference type="AlphaFoldDB" id="A0AAC8YNV8"/>
<feature type="domain" description="Adenine deaminase C-terminal" evidence="1">
    <location>
        <begin position="1"/>
        <end position="27"/>
    </location>
</feature>